<gene>
    <name evidence="3" type="ORF">C8D86_10347</name>
</gene>
<keyword evidence="4" id="KW-1185">Reference proteome</keyword>
<evidence type="ECO:0000313" key="4">
    <source>
        <dbReference type="Proteomes" id="UP000254720"/>
    </source>
</evidence>
<evidence type="ECO:0000313" key="3">
    <source>
        <dbReference type="EMBL" id="RDI48082.1"/>
    </source>
</evidence>
<feature type="chain" id="PRO_5016810872" evidence="1">
    <location>
        <begin position="25"/>
        <end position="194"/>
    </location>
</feature>
<keyword evidence="1" id="KW-0732">Signal</keyword>
<feature type="signal peptide" evidence="1">
    <location>
        <begin position="1"/>
        <end position="24"/>
    </location>
</feature>
<sequence>MKTLITRSLVVFILSWCFMLSAHAAAETYIIDPKHSYVLWRISHFGFSEQTGKWMAEGTLSLDEAKPQNSKVNVTINVNDVITGIPKLDEHLKKEDFFDTAKYPTATFVSNKIRLTGKDKAKIEGTLTLHGVSRPVVLDVNLRKVDVSPVTNKKTAGFSANAKLKRSDFGINAYLPGLGDEVKIDIEVEAYQAK</sequence>
<name>A0A370GWQ3_9COXI</name>
<feature type="domain" description="Lipid/polyisoprenoid-binding YceI-like" evidence="2">
    <location>
        <begin position="28"/>
        <end position="191"/>
    </location>
</feature>
<evidence type="ECO:0000259" key="2">
    <source>
        <dbReference type="SMART" id="SM00867"/>
    </source>
</evidence>
<evidence type="ECO:0000256" key="1">
    <source>
        <dbReference type="SAM" id="SignalP"/>
    </source>
</evidence>
<dbReference type="AlphaFoldDB" id="A0A370GWQ3"/>
<dbReference type="PANTHER" id="PTHR34406:SF1">
    <property type="entry name" value="PROTEIN YCEI"/>
    <property type="match status" value="1"/>
</dbReference>
<dbReference type="RefSeq" id="WP_114833561.1">
    <property type="nucleotide sequence ID" value="NZ_LR699114.1"/>
</dbReference>
<dbReference type="SMART" id="SM00867">
    <property type="entry name" value="YceI"/>
    <property type="match status" value="1"/>
</dbReference>
<dbReference type="SUPFAM" id="SSF101874">
    <property type="entry name" value="YceI-like"/>
    <property type="match status" value="1"/>
</dbReference>
<dbReference type="PANTHER" id="PTHR34406">
    <property type="entry name" value="PROTEIN YCEI"/>
    <property type="match status" value="1"/>
</dbReference>
<comment type="caution">
    <text evidence="3">The sequence shown here is derived from an EMBL/GenBank/DDBJ whole genome shotgun (WGS) entry which is preliminary data.</text>
</comment>
<dbReference type="InterPro" id="IPR036761">
    <property type="entry name" value="TTHA0802/YceI-like_sf"/>
</dbReference>
<accession>A0A370GWQ3</accession>
<dbReference type="Gene3D" id="2.40.128.110">
    <property type="entry name" value="Lipid/polyisoprenoid-binding, YceI-like"/>
    <property type="match status" value="1"/>
</dbReference>
<dbReference type="InterPro" id="IPR007372">
    <property type="entry name" value="Lipid/polyisoprenoid-bd_YceI"/>
</dbReference>
<dbReference type="EMBL" id="QQAX01000003">
    <property type="protein sequence ID" value="RDI48082.1"/>
    <property type="molecule type" value="Genomic_DNA"/>
</dbReference>
<dbReference type="Pfam" id="PF04264">
    <property type="entry name" value="YceI"/>
    <property type="match status" value="1"/>
</dbReference>
<proteinExistence type="predicted"/>
<organism evidence="3 4">
    <name type="scientific">Aquicella lusitana</name>
    <dbReference type="NCBI Taxonomy" id="254246"/>
    <lineage>
        <taxon>Bacteria</taxon>
        <taxon>Pseudomonadati</taxon>
        <taxon>Pseudomonadota</taxon>
        <taxon>Gammaproteobacteria</taxon>
        <taxon>Legionellales</taxon>
        <taxon>Coxiellaceae</taxon>
        <taxon>Aquicella</taxon>
    </lineage>
</organism>
<dbReference type="OrthoDB" id="9811006at2"/>
<reference evidence="3 4" key="1">
    <citation type="submission" date="2018-07" db="EMBL/GenBank/DDBJ databases">
        <title>Genomic Encyclopedia of Type Strains, Phase IV (KMG-IV): sequencing the most valuable type-strain genomes for metagenomic binning, comparative biology and taxonomic classification.</title>
        <authorList>
            <person name="Goeker M."/>
        </authorList>
    </citation>
    <scope>NUCLEOTIDE SEQUENCE [LARGE SCALE GENOMIC DNA]</scope>
    <source>
        <strain evidence="3 4">DSM 16500</strain>
    </source>
</reference>
<protein>
    <submittedName>
        <fullName evidence="3">Polyisoprenoid-binding protein YceI</fullName>
    </submittedName>
</protein>
<dbReference type="Proteomes" id="UP000254720">
    <property type="component" value="Unassembled WGS sequence"/>
</dbReference>